<dbReference type="GO" id="GO:0016829">
    <property type="term" value="F:lyase activity"/>
    <property type="evidence" value="ECO:0007669"/>
    <property type="project" value="UniProtKB-KW"/>
</dbReference>
<dbReference type="AlphaFoldDB" id="A0A5K1JWR7"/>
<feature type="compositionally biased region" description="Basic and acidic residues" evidence="1">
    <location>
        <begin position="491"/>
        <end position="500"/>
    </location>
</feature>
<feature type="region of interest" description="Disordered" evidence="1">
    <location>
        <begin position="294"/>
        <end position="329"/>
    </location>
</feature>
<reference evidence="2" key="1">
    <citation type="submission" date="2019-10" db="EMBL/GenBank/DDBJ databases">
        <authorList>
            <person name="Nor Muhammad N."/>
        </authorList>
    </citation>
    <scope>NUCLEOTIDE SEQUENCE</scope>
</reference>
<keyword evidence="2" id="KW-0456">Lyase</keyword>
<dbReference type="EMBL" id="LR725677">
    <property type="protein sequence ID" value="VWO96491.1"/>
    <property type="molecule type" value="Genomic_DNA"/>
</dbReference>
<name>A0A5K1JWR7_9APHY</name>
<proteinExistence type="predicted"/>
<feature type="region of interest" description="Disordered" evidence="1">
    <location>
        <begin position="491"/>
        <end position="528"/>
    </location>
</feature>
<evidence type="ECO:0000313" key="2">
    <source>
        <dbReference type="EMBL" id="VWO96491.1"/>
    </source>
</evidence>
<feature type="compositionally biased region" description="Pro residues" evidence="1">
    <location>
        <begin position="502"/>
        <end position="521"/>
    </location>
</feature>
<accession>A0A5K1JWR7</accession>
<protein>
    <submittedName>
        <fullName evidence="2">Argininosuccinate lyase (Probable argininosuccinate lyase)</fullName>
    </submittedName>
</protein>
<organism evidence="2">
    <name type="scientific">Ganoderma boninense</name>
    <dbReference type="NCBI Taxonomy" id="34458"/>
    <lineage>
        <taxon>Eukaryota</taxon>
        <taxon>Fungi</taxon>
        <taxon>Dikarya</taxon>
        <taxon>Basidiomycota</taxon>
        <taxon>Agaricomycotina</taxon>
        <taxon>Agaricomycetes</taxon>
        <taxon>Polyporales</taxon>
        <taxon>Polyporaceae</taxon>
        <taxon>Ganoderma</taxon>
    </lineage>
</organism>
<feature type="compositionally biased region" description="Polar residues" evidence="1">
    <location>
        <begin position="305"/>
        <end position="317"/>
    </location>
</feature>
<gene>
    <name evidence="2" type="primary">Q9C1T0</name>
</gene>
<evidence type="ECO:0000256" key="1">
    <source>
        <dbReference type="SAM" id="MobiDB-lite"/>
    </source>
</evidence>
<sequence>MHLSLFLYRGQVYVSPTCNSFPPRGPPSSKEDNPSSSYVAPSTWHRCMWAKRDYLELAFYPTSHLEGDLFRHLRFHRRDYVPLEERLGSDGAPEYRVAHAMQLYELEALLVDARKILQDAIMVLVSLNKEAFPGPSSERYTSWSKDKINVQKRAFFARKKFLYHIATISFYVAIISYSTGDDHRWYSLLLQKGVSGPMADKLESTLLGDFKHNVPRAGVFLLPDNQTAAWDFYVRVLISANVPVYVAWGPRDRCLTTVPDTVPTCFQKLYPPQSSWAGLCDSNDLYLLQQNPAPPPPRILAMPGSHNSFTSNSNNEPAASEVPPASHLGHEPWETPYFWKGRQLLPGEQPPSVPKFLPTDTPGSFFSRRAAARDHYISTVESSHQKNDRRVREKNALRYQIVRKGHDALYEWNFDDHKLRWTRDLVPSKDREVVWELYSPACKRYDPVAGEWDVADFLDYAGNEISTKEEYDMLDEEGSYESAQWERRPSDPFFHEEDNHLAPPPPPYQLSEGDPPPPENPPGETETMIPPTLAAETVVIGQSISPIVFPPLGQSRASLSAGVDQHQEVPNYIWILEVLMAFHAFRWGSSVIEPPKGRKRLSLPEACRAVGFYLPKHGSHVFVEESHRAPKFVAWVSSMLDAETSPPSDWWLLHPDTQKELTRVLTTKGYPLRLSVLRDQRDEDVTLWWRLHEQSQPNSPKILVVADPMTASAAFQKRRRWDDVVRWMVASGIPFHMLTYSEVATRGLPLNLNPPPPLRLTIRPINHRFTAGDFEAYECSRRFIFRDLRIARAALLAGGIVWRLAIEDVPLDVALEEPNPISQSDMGFHLRDETGSVYVDDNLSIEELSCIVGMYFEQPDRERIEDNDTYPMWWPLPRLMKDTSLDFPMWTPVDEEWYSSLRDKYRRGEAVPKQSKQWRNSLRNWDKRSRKLTQRSREVTDIVLRRMLCN</sequence>